<evidence type="ECO:0000259" key="6">
    <source>
        <dbReference type="PROSITE" id="PS50975"/>
    </source>
</evidence>
<dbReference type="RefSeq" id="WP_170321860.1">
    <property type="nucleotide sequence ID" value="NZ_BAAAHM010000044.1"/>
</dbReference>
<dbReference type="Pfam" id="PF13380">
    <property type="entry name" value="CoA_binding_2"/>
    <property type="match status" value="1"/>
</dbReference>
<organism evidence="7 8">
    <name type="scientific">Acrocarpospora pleiomorpha</name>
    <dbReference type="NCBI Taxonomy" id="90975"/>
    <lineage>
        <taxon>Bacteria</taxon>
        <taxon>Bacillati</taxon>
        <taxon>Actinomycetota</taxon>
        <taxon>Actinomycetes</taxon>
        <taxon>Streptosporangiales</taxon>
        <taxon>Streptosporangiaceae</taxon>
        <taxon>Acrocarpospora</taxon>
    </lineage>
</organism>
<dbReference type="InterPro" id="IPR011761">
    <property type="entry name" value="ATP-grasp"/>
</dbReference>
<evidence type="ECO:0000256" key="3">
    <source>
        <dbReference type="ARBA" id="ARBA00022840"/>
    </source>
</evidence>
<dbReference type="Pfam" id="PF13607">
    <property type="entry name" value="Succ_CoA_lig"/>
    <property type="match status" value="1"/>
</dbReference>
<comment type="similarity">
    <text evidence="4">In the N-terminal section; belongs to the acetate CoA ligase alpha subunit family.</text>
</comment>
<comment type="caution">
    <text evidence="7">The sequence shown here is derived from an EMBL/GenBank/DDBJ whole genome shotgun (WGS) entry which is preliminary data.</text>
</comment>
<proteinExistence type="inferred from homology"/>
<dbReference type="InterPro" id="IPR003781">
    <property type="entry name" value="CoA-bd"/>
</dbReference>
<dbReference type="Gene3D" id="3.30.470.20">
    <property type="entry name" value="ATP-grasp fold, B domain"/>
    <property type="match status" value="1"/>
</dbReference>
<feature type="domain" description="ATP-grasp" evidence="6">
    <location>
        <begin position="505"/>
        <end position="541"/>
    </location>
</feature>
<dbReference type="InterPro" id="IPR032875">
    <property type="entry name" value="Succ_CoA_lig_flav_dom"/>
</dbReference>
<dbReference type="FunFam" id="3.30.1490.20:FF:000020">
    <property type="entry name" value="Protein lysine acetyltransferase"/>
    <property type="match status" value="1"/>
</dbReference>
<name>A0A5M3XYU6_9ACTN</name>
<keyword evidence="8" id="KW-1185">Reference proteome</keyword>
<accession>A0A5M3XYU6</accession>
<evidence type="ECO:0000313" key="7">
    <source>
        <dbReference type="EMBL" id="GES24623.1"/>
    </source>
</evidence>
<evidence type="ECO:0000313" key="8">
    <source>
        <dbReference type="Proteomes" id="UP000377595"/>
    </source>
</evidence>
<keyword evidence="1" id="KW-0436">Ligase</keyword>
<dbReference type="SUPFAM" id="SSF52210">
    <property type="entry name" value="Succinyl-CoA synthetase domains"/>
    <property type="match status" value="2"/>
</dbReference>
<dbReference type="GO" id="GO:0005524">
    <property type="term" value="F:ATP binding"/>
    <property type="evidence" value="ECO:0007669"/>
    <property type="project" value="UniProtKB-UniRule"/>
</dbReference>
<dbReference type="EMBL" id="BLAF01000054">
    <property type="protein sequence ID" value="GES24623.1"/>
    <property type="molecule type" value="Genomic_DNA"/>
</dbReference>
<dbReference type="AlphaFoldDB" id="A0A5M3XYU6"/>
<dbReference type="InterPro" id="IPR016102">
    <property type="entry name" value="Succinyl-CoA_synth-like"/>
</dbReference>
<evidence type="ECO:0000256" key="1">
    <source>
        <dbReference type="ARBA" id="ARBA00022598"/>
    </source>
</evidence>
<dbReference type="SUPFAM" id="SSF51735">
    <property type="entry name" value="NAD(P)-binding Rossmann-fold domains"/>
    <property type="match status" value="1"/>
</dbReference>
<dbReference type="GO" id="GO:0046872">
    <property type="term" value="F:metal ion binding"/>
    <property type="evidence" value="ECO:0007669"/>
    <property type="project" value="InterPro"/>
</dbReference>
<reference evidence="7 8" key="1">
    <citation type="submission" date="2019-10" db="EMBL/GenBank/DDBJ databases">
        <title>Whole genome shotgun sequence of Acrocarpospora pleiomorpha NBRC 16267.</title>
        <authorList>
            <person name="Ichikawa N."/>
            <person name="Kimura A."/>
            <person name="Kitahashi Y."/>
            <person name="Komaki H."/>
            <person name="Oguchi A."/>
        </authorList>
    </citation>
    <scope>NUCLEOTIDE SEQUENCE [LARGE SCALE GENOMIC DNA]</scope>
    <source>
        <strain evidence="7 8">NBRC 16267</strain>
    </source>
</reference>
<dbReference type="GO" id="GO:0016874">
    <property type="term" value="F:ligase activity"/>
    <property type="evidence" value="ECO:0007669"/>
    <property type="project" value="UniProtKB-KW"/>
</dbReference>
<evidence type="ECO:0000256" key="2">
    <source>
        <dbReference type="ARBA" id="ARBA00022741"/>
    </source>
</evidence>
<dbReference type="SUPFAM" id="SSF56059">
    <property type="entry name" value="Glutathione synthetase ATP-binding domain-like"/>
    <property type="match status" value="1"/>
</dbReference>
<keyword evidence="3 5" id="KW-0067">ATP-binding</keyword>
<keyword evidence="2 5" id="KW-0547">Nucleotide-binding</keyword>
<dbReference type="Gene3D" id="3.40.50.720">
    <property type="entry name" value="NAD(P)-binding Rossmann-like Domain"/>
    <property type="match status" value="1"/>
</dbReference>
<dbReference type="InterPro" id="IPR036291">
    <property type="entry name" value="NAD(P)-bd_dom_sf"/>
</dbReference>
<evidence type="ECO:0000256" key="5">
    <source>
        <dbReference type="PROSITE-ProRule" id="PRU00409"/>
    </source>
</evidence>
<dbReference type="PANTHER" id="PTHR43334">
    <property type="entry name" value="ACETATE--COA LIGASE [ADP-FORMING]"/>
    <property type="match status" value="1"/>
</dbReference>
<dbReference type="InterPro" id="IPR013815">
    <property type="entry name" value="ATP_grasp_subdomain_1"/>
</dbReference>
<dbReference type="SMART" id="SM00881">
    <property type="entry name" value="CoA_binding"/>
    <property type="match status" value="1"/>
</dbReference>
<dbReference type="Gene3D" id="3.30.1490.20">
    <property type="entry name" value="ATP-grasp fold, A domain"/>
    <property type="match status" value="1"/>
</dbReference>
<dbReference type="PANTHER" id="PTHR43334:SF1">
    <property type="entry name" value="3-HYDROXYPROPIONATE--COA LIGASE [ADP-FORMING]"/>
    <property type="match status" value="1"/>
</dbReference>
<dbReference type="Proteomes" id="UP000377595">
    <property type="component" value="Unassembled WGS sequence"/>
</dbReference>
<dbReference type="InterPro" id="IPR051538">
    <property type="entry name" value="Acyl-CoA_Synth/Transferase"/>
</dbReference>
<evidence type="ECO:0000256" key="4">
    <source>
        <dbReference type="ARBA" id="ARBA00060888"/>
    </source>
</evidence>
<sequence length="720" mass="75098">MTTDNQRIHNLLNPTSIAIVGASERSAWSSAFIRNLKRWNFPGQIHLVNPRTPEVLGQATAPTVDSIDGLVDHALIAVPASLTPDVLADCDRAGVRSVTAIASGFSEAGPEGKALAAEVTQFCADHGISMIGPNCYGFINFTTTTMLSRNWLDAMPPGGGISLVSQSGQLGLSLTGSAFARGVDLRYLISSGNELVVSSTDYFDYFVDDPGTTVLGGVLERIADPALFQEVATRALEVGKPIVVCKMGRSAIGQKVAEAHTASVVGNAVVVETFLRDLGVIVVDTVDELIETAGVLASRAAPSGPRTMFVGGSGGAGGYFADQADGSPIELAPISDTLRSQLAEVSGLDPHTIGNPMDMTAGGASALTRIVGAVAKAAEFDVLVVQGEQPRSREVHGDAYIERVAGNMKALAAAGRAGQWACFQATGDRDPSELGKDMAREHDVRYVHGSPGVKALGNAIDYGTNRATRLAAAKKRLAAHQAGVRPGRAELLRSLGPEPTESDVKRLLQAYGMPTLRERFCETADAAATAAKEIGFPVVMKISSTDIAHKTDVGGVLLDLRDEAAVRDGFASMMTVVAAKAPHAHLAGVVVSPFVSHGVEVLLGVVIDPSLGPVVVTGAGGIYVEQFGDATAALPPFDAARSLEMLRELRIWKLLEGVRGAERGDIEALAEAMARFSELVGDLAGSLVALEINPLVVRPGDGGVVALDGMIELADRSALP</sequence>
<dbReference type="Gene3D" id="3.40.50.261">
    <property type="entry name" value="Succinyl-CoA synthetase domains"/>
    <property type="match status" value="2"/>
</dbReference>
<dbReference type="Pfam" id="PF13549">
    <property type="entry name" value="ATP-grasp_5"/>
    <property type="match status" value="1"/>
</dbReference>
<dbReference type="PROSITE" id="PS50975">
    <property type="entry name" value="ATP_GRASP"/>
    <property type="match status" value="1"/>
</dbReference>
<gene>
    <name evidence="7" type="ORF">Aple_075220</name>
</gene>
<protein>
    <recommendedName>
        <fullName evidence="6">ATP-grasp domain-containing protein</fullName>
    </recommendedName>
</protein>